<name>A0A6J6BT05_9ZZZZ</name>
<dbReference type="InterPro" id="IPR003737">
    <property type="entry name" value="GlcNAc_PI_deacetylase-related"/>
</dbReference>
<accession>A0A6J6BT05</accession>
<dbReference type="PANTHER" id="PTHR12993:SF26">
    <property type="entry name" value="1D-MYO-INOSITOL 2-ACETAMIDO-2-DEOXY-ALPHA-D-GLUCOPYRANOSIDE DEACETYLASE"/>
    <property type="match status" value="1"/>
</dbReference>
<dbReference type="PANTHER" id="PTHR12993">
    <property type="entry name" value="N-ACETYLGLUCOSAMINYL-PHOSPHATIDYLINOSITOL DE-N-ACETYLASE-RELATED"/>
    <property type="match status" value="1"/>
</dbReference>
<protein>
    <submittedName>
        <fullName evidence="1">Unannotated protein</fullName>
    </submittedName>
</protein>
<dbReference type="InterPro" id="IPR024078">
    <property type="entry name" value="LmbE-like_dom_sf"/>
</dbReference>
<dbReference type="GO" id="GO:0016811">
    <property type="term" value="F:hydrolase activity, acting on carbon-nitrogen (but not peptide) bonds, in linear amides"/>
    <property type="evidence" value="ECO:0007669"/>
    <property type="project" value="TreeGrafter"/>
</dbReference>
<dbReference type="Gene3D" id="3.40.50.10320">
    <property type="entry name" value="LmbE-like"/>
    <property type="match status" value="1"/>
</dbReference>
<sequence>MKMLVVVAHPDDETFGTGSVIARAARDGAEVVVLCATSGELGEARPGSVPCGCSLAEVRRQELHAAAALLGARRVQLLAFEDSGWDGDCAPGSLVGAAFDDVVAAVREGIAQERPDVVVTLDPTGGDGHRDHVRIAQATTVAFDEVAPEGASLYYWCLVRSVMRRWVAHRSGSVYAEVPEDDFGHPDEAITTVVDVTDLLPLRWEAIALHRSQSSPYDDLPDELAAAFLGTDRLVRARPEWTGGPLEVALRVP</sequence>
<dbReference type="AlphaFoldDB" id="A0A6J6BT05"/>
<organism evidence="1">
    <name type="scientific">freshwater metagenome</name>
    <dbReference type="NCBI Taxonomy" id="449393"/>
    <lineage>
        <taxon>unclassified sequences</taxon>
        <taxon>metagenomes</taxon>
        <taxon>ecological metagenomes</taxon>
    </lineage>
</organism>
<dbReference type="Pfam" id="PF02585">
    <property type="entry name" value="PIG-L"/>
    <property type="match status" value="1"/>
</dbReference>
<proteinExistence type="predicted"/>
<evidence type="ECO:0000313" key="1">
    <source>
        <dbReference type="EMBL" id="CAB4541288.1"/>
    </source>
</evidence>
<gene>
    <name evidence="1" type="ORF">UFOPK1493_00331</name>
</gene>
<dbReference type="SUPFAM" id="SSF102588">
    <property type="entry name" value="LmbE-like"/>
    <property type="match status" value="1"/>
</dbReference>
<dbReference type="EMBL" id="CAEZSR010000006">
    <property type="protein sequence ID" value="CAB4541288.1"/>
    <property type="molecule type" value="Genomic_DNA"/>
</dbReference>
<reference evidence="1" key="1">
    <citation type="submission" date="2020-05" db="EMBL/GenBank/DDBJ databases">
        <authorList>
            <person name="Chiriac C."/>
            <person name="Salcher M."/>
            <person name="Ghai R."/>
            <person name="Kavagutti S V."/>
        </authorList>
    </citation>
    <scope>NUCLEOTIDE SEQUENCE</scope>
</reference>